<dbReference type="GO" id="GO:0030428">
    <property type="term" value="C:cell septum"/>
    <property type="evidence" value="ECO:0007669"/>
    <property type="project" value="UniProtKB-SubCell"/>
</dbReference>
<dbReference type="Proteomes" id="UP000181942">
    <property type="component" value="Unassembled WGS sequence"/>
</dbReference>
<dbReference type="AlphaFoldDB" id="A0A1I2HLL1"/>
<evidence type="ECO:0000256" key="6">
    <source>
        <dbReference type="ARBA" id="ARBA00023306"/>
    </source>
</evidence>
<evidence type="ECO:0000313" key="8">
    <source>
        <dbReference type="Proteomes" id="UP000181942"/>
    </source>
</evidence>
<accession>A0A1I2HLL1</accession>
<dbReference type="InterPro" id="IPR006776">
    <property type="entry name" value="SsgB"/>
</dbReference>
<evidence type="ECO:0000256" key="3">
    <source>
        <dbReference type="ARBA" id="ARBA00022618"/>
    </source>
</evidence>
<proteinExistence type="inferred from homology"/>
<keyword evidence="5" id="KW-0717">Septation</keyword>
<comment type="similarity">
    <text evidence="2">Belongs to the SsgA family.</text>
</comment>
<evidence type="ECO:0000256" key="1">
    <source>
        <dbReference type="ARBA" id="ARBA00004431"/>
    </source>
</evidence>
<gene>
    <name evidence="7" type="ORF">SAMN02787118_105268</name>
</gene>
<dbReference type="Gene3D" id="2.30.31.20">
    <property type="entry name" value="Sporulation-specific cell division protein SsgB"/>
    <property type="match status" value="1"/>
</dbReference>
<dbReference type="Pfam" id="PF04686">
    <property type="entry name" value="SsgA"/>
    <property type="match status" value="1"/>
</dbReference>
<dbReference type="OrthoDB" id="4222637at2"/>
<evidence type="ECO:0000256" key="5">
    <source>
        <dbReference type="ARBA" id="ARBA00023210"/>
    </source>
</evidence>
<organism evidence="7 8">
    <name type="scientific">Streptomyces mirabilis</name>
    <dbReference type="NCBI Taxonomy" id="68239"/>
    <lineage>
        <taxon>Bacteria</taxon>
        <taxon>Bacillati</taxon>
        <taxon>Actinomycetota</taxon>
        <taxon>Actinomycetes</taxon>
        <taxon>Kitasatosporales</taxon>
        <taxon>Streptomycetaceae</taxon>
        <taxon>Streptomyces</taxon>
    </lineage>
</organism>
<evidence type="ECO:0000256" key="4">
    <source>
        <dbReference type="ARBA" id="ARBA00022969"/>
    </source>
</evidence>
<keyword evidence="4" id="KW-0749">Sporulation</keyword>
<evidence type="ECO:0000256" key="2">
    <source>
        <dbReference type="ARBA" id="ARBA00009323"/>
    </source>
</evidence>
<dbReference type="GO" id="GO:0030435">
    <property type="term" value="P:sporulation resulting in formation of a cellular spore"/>
    <property type="evidence" value="ECO:0007669"/>
    <property type="project" value="UniProtKB-KW"/>
</dbReference>
<comment type="subcellular location">
    <subcellularLocation>
        <location evidence="1">Cell septum</location>
    </subcellularLocation>
</comment>
<keyword evidence="3 7" id="KW-0132">Cell division</keyword>
<dbReference type="GO" id="GO:0000917">
    <property type="term" value="P:division septum assembly"/>
    <property type="evidence" value="ECO:0007669"/>
    <property type="project" value="UniProtKB-KW"/>
</dbReference>
<dbReference type="InterPro" id="IPR038658">
    <property type="entry name" value="SsgB_sf"/>
</dbReference>
<name>A0A1I2HLL1_9ACTN</name>
<reference evidence="7 8" key="1">
    <citation type="submission" date="2016-10" db="EMBL/GenBank/DDBJ databases">
        <authorList>
            <person name="de Groot N.N."/>
        </authorList>
    </citation>
    <scope>NUCLEOTIDE SEQUENCE [LARGE SCALE GENOMIC DNA]</scope>
    <source>
        <strain evidence="7 8">OK461</strain>
    </source>
</reference>
<dbReference type="RefSeq" id="WP_075028088.1">
    <property type="nucleotide sequence ID" value="NZ_FONR01000005.1"/>
</dbReference>
<protein>
    <submittedName>
        <fullName evidence="7">Streptomyces sporulation and cell division protein, SsgA</fullName>
    </submittedName>
</protein>
<evidence type="ECO:0000313" key="7">
    <source>
        <dbReference type="EMBL" id="SFF31024.1"/>
    </source>
</evidence>
<sequence>MTQPLPSVMYMVTVRVSVPDELSAPLPAELHYDMTDPYAVRLCLGAPPARTVDWVFARSLLTEGLRRPTGTGDVLVIPRHRCHPDSVRIVLRSAAGAALVDIAASTVAAFLRRTDSLVPPGTESLHIDMDRALAELTDRRD</sequence>
<dbReference type="EMBL" id="FONR01000005">
    <property type="protein sequence ID" value="SFF31024.1"/>
    <property type="molecule type" value="Genomic_DNA"/>
</dbReference>
<keyword evidence="6" id="KW-0131">Cell cycle</keyword>